<dbReference type="EMBL" id="CP055153">
    <property type="protein sequence ID" value="QMU31278.1"/>
    <property type="molecule type" value="Genomic_DNA"/>
</dbReference>
<feature type="signal peptide" evidence="1">
    <location>
        <begin position="1"/>
        <end position="20"/>
    </location>
</feature>
<gene>
    <name evidence="2" type="ORF">HUW48_26055</name>
</gene>
<dbReference type="InterPro" id="IPR025737">
    <property type="entry name" value="FApF"/>
</dbReference>
<dbReference type="AlphaFoldDB" id="A0A7L7LEK6"/>
<dbReference type="RefSeq" id="WP_182413715.1">
    <property type="nucleotide sequence ID" value="NZ_CP055153.1"/>
</dbReference>
<keyword evidence="1" id="KW-0732">Signal</keyword>
<name>A0A7L7LEK6_9BACT</name>
<proteinExistence type="predicted"/>
<evidence type="ECO:0000313" key="2">
    <source>
        <dbReference type="EMBL" id="QMU31278.1"/>
    </source>
</evidence>
<feature type="chain" id="PRO_5029871462" evidence="1">
    <location>
        <begin position="21"/>
        <end position="268"/>
    </location>
</feature>
<reference evidence="2 3" key="1">
    <citation type="submission" date="2020-08" db="EMBL/GenBank/DDBJ databases">
        <title>Adhaeribacter dokdonensis sp. nov., isolated from the rhizosphere of Elymus tsukushiensis, a plant native to the Dokdo Islands, Republic of Korea.</title>
        <authorList>
            <person name="Ghim S.Y."/>
        </authorList>
    </citation>
    <scope>NUCLEOTIDE SEQUENCE [LARGE SCALE GENOMIC DNA]</scope>
    <source>
        <strain evidence="2 3">KUDC8001</strain>
    </source>
</reference>
<dbReference type="KEGG" id="add:HUW48_26055"/>
<accession>A0A7L7LEK6</accession>
<evidence type="ECO:0000313" key="3">
    <source>
        <dbReference type="Proteomes" id="UP000514509"/>
    </source>
</evidence>
<dbReference type="Proteomes" id="UP000514509">
    <property type="component" value="Chromosome"/>
</dbReference>
<keyword evidence="3" id="KW-1185">Reference proteome</keyword>
<organism evidence="2 3">
    <name type="scientific">Adhaeribacter radiodurans</name>
    <dbReference type="NCBI Taxonomy" id="2745197"/>
    <lineage>
        <taxon>Bacteria</taxon>
        <taxon>Pseudomonadati</taxon>
        <taxon>Bacteroidota</taxon>
        <taxon>Cytophagia</taxon>
        <taxon>Cytophagales</taxon>
        <taxon>Hymenobacteraceae</taxon>
        <taxon>Adhaeribacter</taxon>
    </lineage>
</organism>
<evidence type="ECO:0000256" key="1">
    <source>
        <dbReference type="SAM" id="SignalP"/>
    </source>
</evidence>
<sequence>MKYTLLLIFLPLVLPSITLAQTTSEPQELESDRPTFSQGATIVPHKTIQIETGLEYRKDETKEEQEKDFIYPTTLIRVGILKKVELRFNVDFEQQKHQYIEGNTAPGQPGKLKGLDNVRVGTKIALVEGEGAMPYISVLGNVTLPVGSKNLRPPHAAPEVRLLFKNELTEKLNLQYNVGYRKHKDQEEYRGEMIYSVNANFKLNDNLQTFAEYEATKAVNQPVDSSINGGFMYKVLPNLQLDVFSGTSVSEAAPDFYIGGGITWRIPR</sequence>
<dbReference type="Pfam" id="PF13557">
    <property type="entry name" value="Phenol_MetA_deg"/>
    <property type="match status" value="1"/>
</dbReference>
<protein>
    <submittedName>
        <fullName evidence="2">Transporter</fullName>
    </submittedName>
</protein>